<keyword evidence="3" id="KW-0349">Heme</keyword>
<dbReference type="PROSITE" id="PS51007">
    <property type="entry name" value="CYTC"/>
    <property type="match status" value="1"/>
</dbReference>
<dbReference type="EMBL" id="JAUOPB010000009">
    <property type="protein sequence ID" value="MDO6423279.1"/>
    <property type="molecule type" value="Genomic_DNA"/>
</dbReference>
<keyword evidence="1 3" id="KW-0479">Metal-binding</keyword>
<feature type="domain" description="Cytochrome c" evidence="5">
    <location>
        <begin position="53"/>
        <end position="133"/>
    </location>
</feature>
<feature type="chain" id="PRO_5043510521" evidence="4">
    <location>
        <begin position="22"/>
        <end position="134"/>
    </location>
</feature>
<proteinExistence type="predicted"/>
<name>A0AAW7X753_9GAMM</name>
<dbReference type="RefSeq" id="WP_216065132.1">
    <property type="nucleotide sequence ID" value="NZ_JAHKPP010000037.1"/>
</dbReference>
<dbReference type="GO" id="GO:0009055">
    <property type="term" value="F:electron transfer activity"/>
    <property type="evidence" value="ECO:0007669"/>
    <property type="project" value="InterPro"/>
</dbReference>
<evidence type="ECO:0000256" key="2">
    <source>
        <dbReference type="ARBA" id="ARBA00023004"/>
    </source>
</evidence>
<reference evidence="6" key="1">
    <citation type="submission" date="2023-07" db="EMBL/GenBank/DDBJ databases">
        <title>Genome content predicts the carbon catabolic preferences of heterotrophic bacteria.</title>
        <authorList>
            <person name="Gralka M."/>
        </authorList>
    </citation>
    <scope>NUCLEOTIDE SEQUENCE</scope>
    <source>
        <strain evidence="6">I3M17_2</strain>
    </source>
</reference>
<feature type="signal peptide" evidence="4">
    <location>
        <begin position="1"/>
        <end position="21"/>
    </location>
</feature>
<dbReference type="PANTHER" id="PTHR40942:SF4">
    <property type="entry name" value="CYTOCHROME C5"/>
    <property type="match status" value="1"/>
</dbReference>
<organism evidence="6 7">
    <name type="scientific">Saccharophagus degradans</name>
    <dbReference type="NCBI Taxonomy" id="86304"/>
    <lineage>
        <taxon>Bacteria</taxon>
        <taxon>Pseudomonadati</taxon>
        <taxon>Pseudomonadota</taxon>
        <taxon>Gammaproteobacteria</taxon>
        <taxon>Cellvibrionales</taxon>
        <taxon>Cellvibrionaceae</taxon>
        <taxon>Saccharophagus</taxon>
    </lineage>
</organism>
<dbReference type="AlphaFoldDB" id="A0AAW7X753"/>
<evidence type="ECO:0000256" key="1">
    <source>
        <dbReference type="ARBA" id="ARBA00022723"/>
    </source>
</evidence>
<comment type="caution">
    <text evidence="6">The sequence shown here is derived from an EMBL/GenBank/DDBJ whole genome shotgun (WGS) entry which is preliminary data.</text>
</comment>
<keyword evidence="2 3" id="KW-0408">Iron</keyword>
<keyword evidence="4" id="KW-0732">Signal</keyword>
<evidence type="ECO:0000313" key="7">
    <source>
        <dbReference type="Proteomes" id="UP001169760"/>
    </source>
</evidence>
<sequence>MKSLLKLVVVAAVGVSALAFAGTDSIEERIKPVGELCMAGDECAAAAAAPVSEGPRTGDVVYKAKCATCHATGAANAPKLGDAAAWAPRIAKGMETLHTHAISGFNGMPAKGLCFDCSDDEIKAAVDYMVEESK</sequence>
<dbReference type="GO" id="GO:0020037">
    <property type="term" value="F:heme binding"/>
    <property type="evidence" value="ECO:0007669"/>
    <property type="project" value="InterPro"/>
</dbReference>
<evidence type="ECO:0000313" key="6">
    <source>
        <dbReference type="EMBL" id="MDO6423279.1"/>
    </source>
</evidence>
<dbReference type="PANTHER" id="PTHR40942">
    <property type="match status" value="1"/>
</dbReference>
<dbReference type="Proteomes" id="UP001169760">
    <property type="component" value="Unassembled WGS sequence"/>
</dbReference>
<dbReference type="Pfam" id="PF13442">
    <property type="entry name" value="Cytochrome_CBB3"/>
    <property type="match status" value="1"/>
</dbReference>
<gene>
    <name evidence="6" type="ORF">Q4521_12430</name>
</gene>
<dbReference type="GO" id="GO:0046872">
    <property type="term" value="F:metal ion binding"/>
    <property type="evidence" value="ECO:0007669"/>
    <property type="project" value="UniProtKB-KW"/>
</dbReference>
<protein>
    <submittedName>
        <fullName evidence="6">Cytochrome c5 family protein</fullName>
    </submittedName>
</protein>
<evidence type="ECO:0000256" key="3">
    <source>
        <dbReference type="PROSITE-ProRule" id="PRU00433"/>
    </source>
</evidence>
<evidence type="ECO:0000256" key="4">
    <source>
        <dbReference type="SAM" id="SignalP"/>
    </source>
</evidence>
<accession>A0AAW7X753</accession>
<evidence type="ECO:0000259" key="5">
    <source>
        <dbReference type="PROSITE" id="PS51007"/>
    </source>
</evidence>
<dbReference type="InterPro" id="IPR009056">
    <property type="entry name" value="Cyt_c-like_dom"/>
</dbReference>